<dbReference type="EMBL" id="CM046116">
    <property type="protein sequence ID" value="KAI8421362.1"/>
    <property type="molecule type" value="Genomic_DNA"/>
</dbReference>
<keyword evidence="2" id="KW-1185">Reference proteome</keyword>
<comment type="caution">
    <text evidence="1">The sequence shown here is derived from an EMBL/GenBank/DDBJ whole genome shotgun (WGS) entry which is preliminary data.</text>
</comment>
<sequence length="305" mass="32576">MCGERSTAGHAGAASRGGRGARCARIACPAAGHASDVTGSHRSLRLNSYIVCVECHCLRLQMYSGALLATAARLAWDPSTYTWFRFLCAAQYRASAAYVLAAGLWLAALVYLAVAAAAAPAAPSPSPSPRQHPQAPRCLHLYAAGVVCLGVSEVGYGAWMAASLAAWWRTAPEAELARRGLDLLHDLRPALLAVDHYRDVVRPVLDMLDEVEREAPNNVYVIIVFAVVGAALQVAAFVLARRLAARASRAARAARADTPRALKEPGADEAAPPDAADPLDPLDPHPPGWRKKANLRMYTILDKIF</sequence>
<protein>
    <submittedName>
        <fullName evidence="1">Uncharacterized protein</fullName>
    </submittedName>
</protein>
<proteinExistence type="predicted"/>
<evidence type="ECO:0000313" key="1">
    <source>
        <dbReference type="EMBL" id="KAI8421362.1"/>
    </source>
</evidence>
<accession>A0ACC0JB97</accession>
<name>A0ACC0JB97_CHOFU</name>
<organism evidence="1 2">
    <name type="scientific">Choristoneura fumiferana</name>
    <name type="common">Spruce budworm moth</name>
    <name type="synonym">Archips fumiferana</name>
    <dbReference type="NCBI Taxonomy" id="7141"/>
    <lineage>
        <taxon>Eukaryota</taxon>
        <taxon>Metazoa</taxon>
        <taxon>Ecdysozoa</taxon>
        <taxon>Arthropoda</taxon>
        <taxon>Hexapoda</taxon>
        <taxon>Insecta</taxon>
        <taxon>Pterygota</taxon>
        <taxon>Neoptera</taxon>
        <taxon>Endopterygota</taxon>
        <taxon>Lepidoptera</taxon>
        <taxon>Glossata</taxon>
        <taxon>Ditrysia</taxon>
        <taxon>Tortricoidea</taxon>
        <taxon>Tortricidae</taxon>
        <taxon>Tortricinae</taxon>
        <taxon>Choristoneura</taxon>
    </lineage>
</organism>
<gene>
    <name evidence="1" type="ORF">MSG28_009445</name>
</gene>
<evidence type="ECO:0000313" key="2">
    <source>
        <dbReference type="Proteomes" id="UP001064048"/>
    </source>
</evidence>
<reference evidence="1 2" key="1">
    <citation type="journal article" date="2022" name="Genome Biol. Evol.">
        <title>The Spruce Budworm Genome: Reconstructing the Evolutionary History of Antifreeze Proteins.</title>
        <authorList>
            <person name="Beliveau C."/>
            <person name="Gagne P."/>
            <person name="Picq S."/>
            <person name="Vernygora O."/>
            <person name="Keeling C.I."/>
            <person name="Pinkney K."/>
            <person name="Doucet D."/>
            <person name="Wen F."/>
            <person name="Johnston J.S."/>
            <person name="Maaroufi H."/>
            <person name="Boyle B."/>
            <person name="Laroche J."/>
            <person name="Dewar K."/>
            <person name="Juretic N."/>
            <person name="Blackburn G."/>
            <person name="Nisole A."/>
            <person name="Brunet B."/>
            <person name="Brandao M."/>
            <person name="Lumley L."/>
            <person name="Duan J."/>
            <person name="Quan G."/>
            <person name="Lucarotti C.J."/>
            <person name="Roe A.D."/>
            <person name="Sperling F.A.H."/>
            <person name="Levesque R.C."/>
            <person name="Cusson M."/>
        </authorList>
    </citation>
    <scope>NUCLEOTIDE SEQUENCE [LARGE SCALE GENOMIC DNA]</scope>
    <source>
        <strain evidence="1">Glfc:IPQL:Cfum</strain>
    </source>
</reference>
<dbReference type="Proteomes" id="UP001064048">
    <property type="component" value="Chromosome 16"/>
</dbReference>